<dbReference type="Gene3D" id="3.90.550.10">
    <property type="entry name" value="Spore Coat Polysaccharide Biosynthesis Protein SpsA, Chain A"/>
    <property type="match status" value="1"/>
</dbReference>
<evidence type="ECO:0000313" key="3">
    <source>
        <dbReference type="Proteomes" id="UP000095651"/>
    </source>
</evidence>
<protein>
    <submittedName>
        <fullName evidence="2">Family 2 glycosyl transferase</fullName>
    </submittedName>
</protein>
<dbReference type="EMBL" id="CYZE01000002">
    <property type="protein sequence ID" value="CUN82883.1"/>
    <property type="molecule type" value="Genomic_DNA"/>
</dbReference>
<accession>A0A174A404</accession>
<keyword evidence="2" id="KW-0808">Transferase</keyword>
<organism evidence="2 3">
    <name type="scientific">Hungatella hathewayi</name>
    <dbReference type="NCBI Taxonomy" id="154046"/>
    <lineage>
        <taxon>Bacteria</taxon>
        <taxon>Bacillati</taxon>
        <taxon>Bacillota</taxon>
        <taxon>Clostridia</taxon>
        <taxon>Lachnospirales</taxon>
        <taxon>Lachnospiraceae</taxon>
        <taxon>Hungatella</taxon>
    </lineage>
</organism>
<dbReference type="CDD" id="cd00761">
    <property type="entry name" value="Glyco_tranf_GTA_type"/>
    <property type="match status" value="1"/>
</dbReference>
<feature type="domain" description="Glycosyltransferase 2-like" evidence="1">
    <location>
        <begin position="7"/>
        <end position="122"/>
    </location>
</feature>
<reference evidence="2 3" key="1">
    <citation type="submission" date="2015-09" db="EMBL/GenBank/DDBJ databases">
        <authorList>
            <consortium name="Pathogen Informatics"/>
        </authorList>
    </citation>
    <scope>NUCLEOTIDE SEQUENCE [LARGE SCALE GENOMIC DNA]</scope>
    <source>
        <strain evidence="2 3">2789STDY5608850</strain>
    </source>
</reference>
<name>A0A174A404_9FIRM</name>
<gene>
    <name evidence="2" type="ORF">ERS852407_01202</name>
</gene>
<dbReference type="InterPro" id="IPR029044">
    <property type="entry name" value="Nucleotide-diphossugar_trans"/>
</dbReference>
<sequence length="260" mass="30711">MKPHTFAVCAYRDSPYLEACIRSLKGQSVPSDIILCTSTPSPYIMDMADKYGIPVHVREGKSRIMDDWNFAYHMADSRFVTIAHQDDMYQKDYGKLLLESWKRYPDMTLFTGGYTVVKKDTLVKFEKVEFIKRFLRLPLRLRPLSHLRAVKRSVLLFGNSICCPACTYNKELLGEPLFDSPYQFALDWDTLWKLAERDGRFICIERPLMYYRVHEEATTKACIKDNSRAREEAEMFAKMWPKPVVKLLMHYYRRAYEEYE</sequence>
<dbReference type="GO" id="GO:0016740">
    <property type="term" value="F:transferase activity"/>
    <property type="evidence" value="ECO:0007669"/>
    <property type="project" value="UniProtKB-KW"/>
</dbReference>
<dbReference type="InterPro" id="IPR001173">
    <property type="entry name" value="Glyco_trans_2-like"/>
</dbReference>
<evidence type="ECO:0000259" key="1">
    <source>
        <dbReference type="Pfam" id="PF00535"/>
    </source>
</evidence>
<dbReference type="Proteomes" id="UP000095651">
    <property type="component" value="Unassembled WGS sequence"/>
</dbReference>
<dbReference type="SUPFAM" id="SSF53448">
    <property type="entry name" value="Nucleotide-diphospho-sugar transferases"/>
    <property type="match status" value="1"/>
</dbReference>
<proteinExistence type="predicted"/>
<dbReference type="Pfam" id="PF00535">
    <property type="entry name" value="Glycos_transf_2"/>
    <property type="match status" value="1"/>
</dbReference>
<evidence type="ECO:0000313" key="2">
    <source>
        <dbReference type="EMBL" id="CUN82883.1"/>
    </source>
</evidence>
<dbReference type="AlphaFoldDB" id="A0A174A404"/>